<sequence length="58" mass="6198">MPVAVAPRRFLSGGSSAPSSFLAGGERLPRLRGRPVRERRVGGAPTRVRKVETPTGSR</sequence>
<evidence type="ECO:0000313" key="3">
    <source>
        <dbReference type="Proteomes" id="UP001596174"/>
    </source>
</evidence>
<organism evidence="2 3">
    <name type="scientific">Streptacidiphilus monticola</name>
    <dbReference type="NCBI Taxonomy" id="2161674"/>
    <lineage>
        <taxon>Bacteria</taxon>
        <taxon>Bacillati</taxon>
        <taxon>Actinomycetota</taxon>
        <taxon>Actinomycetes</taxon>
        <taxon>Kitasatosporales</taxon>
        <taxon>Streptomycetaceae</taxon>
        <taxon>Streptacidiphilus</taxon>
    </lineage>
</organism>
<evidence type="ECO:0000313" key="2">
    <source>
        <dbReference type="EMBL" id="MFC5906657.1"/>
    </source>
</evidence>
<reference evidence="3" key="1">
    <citation type="journal article" date="2019" name="Int. J. Syst. Evol. Microbiol.">
        <title>The Global Catalogue of Microorganisms (GCM) 10K type strain sequencing project: providing services to taxonomists for standard genome sequencing and annotation.</title>
        <authorList>
            <consortium name="The Broad Institute Genomics Platform"/>
            <consortium name="The Broad Institute Genome Sequencing Center for Infectious Disease"/>
            <person name="Wu L."/>
            <person name="Ma J."/>
        </authorList>
    </citation>
    <scope>NUCLEOTIDE SEQUENCE [LARGE SCALE GENOMIC DNA]</scope>
    <source>
        <strain evidence="3">JCM 4816</strain>
    </source>
</reference>
<dbReference type="Proteomes" id="UP001596174">
    <property type="component" value="Unassembled WGS sequence"/>
</dbReference>
<keyword evidence="3" id="KW-1185">Reference proteome</keyword>
<name>A0ABW1FXM5_9ACTN</name>
<accession>A0ABW1FXM5</accession>
<dbReference type="RefSeq" id="WP_380580293.1">
    <property type="nucleotide sequence ID" value="NZ_JBHSQJ010000015.1"/>
</dbReference>
<dbReference type="EMBL" id="JBHSQJ010000015">
    <property type="protein sequence ID" value="MFC5906657.1"/>
    <property type="molecule type" value="Genomic_DNA"/>
</dbReference>
<protein>
    <submittedName>
        <fullName evidence="2">Uncharacterized protein</fullName>
    </submittedName>
</protein>
<proteinExistence type="predicted"/>
<comment type="caution">
    <text evidence="2">The sequence shown here is derived from an EMBL/GenBank/DDBJ whole genome shotgun (WGS) entry which is preliminary data.</text>
</comment>
<evidence type="ECO:0000256" key="1">
    <source>
        <dbReference type="SAM" id="MobiDB-lite"/>
    </source>
</evidence>
<gene>
    <name evidence="2" type="ORF">ACFP3V_05420</name>
</gene>
<feature type="region of interest" description="Disordered" evidence="1">
    <location>
        <begin position="1"/>
        <end position="58"/>
    </location>
</feature>